<reference evidence="3" key="1">
    <citation type="submission" date="2021-01" db="EMBL/GenBank/DDBJ databases">
        <title>Adiantum capillus-veneris genome.</title>
        <authorList>
            <person name="Fang Y."/>
            <person name="Liao Q."/>
        </authorList>
    </citation>
    <scope>NUCLEOTIDE SEQUENCE</scope>
    <source>
        <strain evidence="3">H3</strain>
        <tissue evidence="3">Leaf</tissue>
    </source>
</reference>
<evidence type="ECO:0008006" key="5">
    <source>
        <dbReference type="Google" id="ProtNLM"/>
    </source>
</evidence>
<evidence type="ECO:0000313" key="4">
    <source>
        <dbReference type="Proteomes" id="UP000886520"/>
    </source>
</evidence>
<feature type="compositionally biased region" description="Polar residues" evidence="1">
    <location>
        <begin position="346"/>
        <end position="355"/>
    </location>
</feature>
<dbReference type="Proteomes" id="UP000886520">
    <property type="component" value="Chromosome 12"/>
</dbReference>
<feature type="compositionally biased region" description="Polar residues" evidence="1">
    <location>
        <begin position="124"/>
        <end position="138"/>
    </location>
</feature>
<evidence type="ECO:0000256" key="2">
    <source>
        <dbReference type="SAM" id="Phobius"/>
    </source>
</evidence>
<feature type="region of interest" description="Disordered" evidence="1">
    <location>
        <begin position="99"/>
        <end position="142"/>
    </location>
</feature>
<proteinExistence type="predicted"/>
<evidence type="ECO:0000313" key="3">
    <source>
        <dbReference type="EMBL" id="KAI5072091.1"/>
    </source>
</evidence>
<accession>A0A9D4UQY9</accession>
<feature type="region of interest" description="Disordered" evidence="1">
    <location>
        <begin position="177"/>
        <end position="213"/>
    </location>
</feature>
<organism evidence="3 4">
    <name type="scientific">Adiantum capillus-veneris</name>
    <name type="common">Maidenhair fern</name>
    <dbReference type="NCBI Taxonomy" id="13818"/>
    <lineage>
        <taxon>Eukaryota</taxon>
        <taxon>Viridiplantae</taxon>
        <taxon>Streptophyta</taxon>
        <taxon>Embryophyta</taxon>
        <taxon>Tracheophyta</taxon>
        <taxon>Polypodiopsida</taxon>
        <taxon>Polypodiidae</taxon>
        <taxon>Polypodiales</taxon>
        <taxon>Pteridineae</taxon>
        <taxon>Pteridaceae</taxon>
        <taxon>Vittarioideae</taxon>
        <taxon>Adiantum</taxon>
    </lineage>
</organism>
<gene>
    <name evidence="3" type="ORF">GOP47_0012197</name>
</gene>
<evidence type="ECO:0000256" key="1">
    <source>
        <dbReference type="SAM" id="MobiDB-lite"/>
    </source>
</evidence>
<name>A0A9D4UQY9_ADICA</name>
<feature type="compositionally biased region" description="Low complexity" evidence="1">
    <location>
        <begin position="177"/>
        <end position="198"/>
    </location>
</feature>
<dbReference type="AlphaFoldDB" id="A0A9D4UQY9"/>
<protein>
    <recommendedName>
        <fullName evidence="5">Transmembrane protein</fullName>
    </recommendedName>
</protein>
<feature type="compositionally biased region" description="Pro residues" evidence="1">
    <location>
        <begin position="110"/>
        <end position="123"/>
    </location>
</feature>
<dbReference type="EMBL" id="JABFUD020000012">
    <property type="protein sequence ID" value="KAI5072091.1"/>
    <property type="molecule type" value="Genomic_DNA"/>
</dbReference>
<keyword evidence="2" id="KW-0812">Transmembrane</keyword>
<keyword evidence="4" id="KW-1185">Reference proteome</keyword>
<feature type="region of interest" description="Disordered" evidence="1">
    <location>
        <begin position="315"/>
        <end position="355"/>
    </location>
</feature>
<keyword evidence="2" id="KW-1133">Transmembrane helix</keyword>
<keyword evidence="2" id="KW-0472">Membrane</keyword>
<sequence length="355" mass="38371">MHLLVHVANLFDESDAEAFCEVRMWTSGLRIQCQQRTSRMVYQRLLSAFTQSRRVMVVYHLPNIAALVLLEFFVWFILSASAYLELPANGMINSTSVGLASPGPGKKARPAPPTSSVPMPLTPWPTSSAPARTPSDVSSAPGFTPAAPISPTPFTAASPITPTPFGAVPTPELGFLSPSDVPPASLSPPDASFSPSDAVTPSSVAPPTLDAKSPQPRVLRRLRSVLTTTFFYISILLMMAVLCCILMGGLNPLVAWIDTRFERARRRVSEWSRRCNQTDDTPEAQAAAMLERQLRRQFAEAAGATLNAFVESLYSDQDPETPHSGGTETEASSTKIETPRSDGTESEATSTKFVT</sequence>
<feature type="compositionally biased region" description="Polar residues" evidence="1">
    <location>
        <begin position="324"/>
        <end position="336"/>
    </location>
</feature>
<comment type="caution">
    <text evidence="3">The sequence shown here is derived from an EMBL/GenBank/DDBJ whole genome shotgun (WGS) entry which is preliminary data.</text>
</comment>
<feature type="transmembrane region" description="Helical" evidence="2">
    <location>
        <begin position="61"/>
        <end position="84"/>
    </location>
</feature>
<feature type="transmembrane region" description="Helical" evidence="2">
    <location>
        <begin position="230"/>
        <end position="257"/>
    </location>
</feature>